<dbReference type="PANTHER" id="PTHR34047">
    <property type="entry name" value="NUCLEAR INTRON MATURASE 1, MITOCHONDRIAL-RELATED"/>
    <property type="match status" value="1"/>
</dbReference>
<dbReference type="PROSITE" id="PS50878">
    <property type="entry name" value="RT_POL"/>
    <property type="match status" value="1"/>
</dbReference>
<feature type="domain" description="Reverse transcriptase" evidence="2">
    <location>
        <begin position="108"/>
        <end position="357"/>
    </location>
</feature>
<organism evidence="3 4">
    <name type="scientific">Actinoallomurus acaciae</name>
    <dbReference type="NCBI Taxonomy" id="502577"/>
    <lineage>
        <taxon>Bacteria</taxon>
        <taxon>Bacillati</taxon>
        <taxon>Actinomycetota</taxon>
        <taxon>Actinomycetes</taxon>
        <taxon>Streptosporangiales</taxon>
        <taxon>Thermomonosporaceae</taxon>
        <taxon>Actinoallomurus</taxon>
    </lineage>
</organism>
<keyword evidence="3" id="KW-0695">RNA-directed DNA polymerase</keyword>
<protein>
    <submittedName>
        <fullName evidence="3">Group II intron reverse transcriptase/maturase</fullName>
        <ecNumber evidence="3">2.7.7.49</ecNumber>
    </submittedName>
</protein>
<evidence type="ECO:0000313" key="3">
    <source>
        <dbReference type="EMBL" id="MFB9839943.1"/>
    </source>
</evidence>
<dbReference type="RefSeq" id="WP_378213140.1">
    <property type="nucleotide sequence ID" value="NZ_JBHLZP010000861.1"/>
</dbReference>
<dbReference type="Pfam" id="PF08388">
    <property type="entry name" value="GIIM"/>
    <property type="match status" value="1"/>
</dbReference>
<dbReference type="EMBL" id="JBHLZP010000861">
    <property type="protein sequence ID" value="MFB9839943.1"/>
    <property type="molecule type" value="Genomic_DNA"/>
</dbReference>
<reference evidence="3 4" key="1">
    <citation type="submission" date="2024-09" db="EMBL/GenBank/DDBJ databases">
        <authorList>
            <person name="Sun Q."/>
            <person name="Mori K."/>
        </authorList>
    </citation>
    <scope>NUCLEOTIDE SEQUENCE [LARGE SCALE GENOMIC DNA]</scope>
    <source>
        <strain evidence="3 4">TBRC 0563</strain>
    </source>
</reference>
<gene>
    <name evidence="3" type="primary">ltrA</name>
    <name evidence="3" type="ORF">ACFFNX_48130</name>
</gene>
<dbReference type="InterPro" id="IPR030931">
    <property type="entry name" value="Group_II_RT_mat"/>
</dbReference>
<dbReference type="NCBIfam" id="TIGR04416">
    <property type="entry name" value="group_II_RT_mat"/>
    <property type="match status" value="1"/>
</dbReference>
<keyword evidence="3" id="KW-0548">Nucleotidyltransferase</keyword>
<feature type="region of interest" description="Disordered" evidence="1">
    <location>
        <begin position="1"/>
        <end position="30"/>
    </location>
</feature>
<keyword evidence="4" id="KW-1185">Reference proteome</keyword>
<dbReference type="SUPFAM" id="SSF56672">
    <property type="entry name" value="DNA/RNA polymerases"/>
    <property type="match status" value="1"/>
</dbReference>
<proteinExistence type="predicted"/>
<evidence type="ECO:0000259" key="2">
    <source>
        <dbReference type="PROSITE" id="PS50878"/>
    </source>
</evidence>
<dbReference type="GO" id="GO:0003964">
    <property type="term" value="F:RNA-directed DNA polymerase activity"/>
    <property type="evidence" value="ECO:0007669"/>
    <property type="project" value="UniProtKB-KW"/>
</dbReference>
<evidence type="ECO:0000313" key="4">
    <source>
        <dbReference type="Proteomes" id="UP001589627"/>
    </source>
</evidence>
<dbReference type="CDD" id="cd01651">
    <property type="entry name" value="RT_G2_intron"/>
    <property type="match status" value="1"/>
</dbReference>
<dbReference type="InterPro" id="IPR013597">
    <property type="entry name" value="Mat_intron_G2"/>
</dbReference>
<name>A0ABV5YZ29_9ACTN</name>
<dbReference type="Proteomes" id="UP001589627">
    <property type="component" value="Unassembled WGS sequence"/>
</dbReference>
<dbReference type="InterPro" id="IPR000477">
    <property type="entry name" value="RT_dom"/>
</dbReference>
<evidence type="ECO:0000256" key="1">
    <source>
        <dbReference type="SAM" id="MobiDB-lite"/>
    </source>
</evidence>
<dbReference type="EC" id="2.7.7.49" evidence="3"/>
<dbReference type="Pfam" id="PF00078">
    <property type="entry name" value="RVT_1"/>
    <property type="match status" value="1"/>
</dbReference>
<dbReference type="PANTHER" id="PTHR34047:SF8">
    <property type="entry name" value="PROTEIN YKFC"/>
    <property type="match status" value="1"/>
</dbReference>
<sequence>MGKGGSVISSNDWRREESPLNNSAPSWPGSLTAERRVLDHQRKLHRWARDEPDRRFADVFNLICDRATLLVAWERVSGNRGAKTAGVDAVTRRHVEEDIGVLPFLEDLRSSLKGGTFTPLPVKQAIIPKRNGKVRALGIPTLRDRVAQMALKLVLEPIFEVDFYPSSYGYRPGRRAQDAIAEIHQLTSRSYEWVVEGDITACFDNVDHQVLLDLVAERIADRKVLRLVRGFLRAGVVEQHGGFADSLTGTPQGGVASPLLANIYLSVLDRHFARIWERDMSPGWRRQHRRRKGLPNFRLVRFADDFVVLVCGTRSDAESIKTEIGELLATRLKMTLSVEKTHLTHIDDGFVFLGFRIQRRRRGDGRRVVLTIPSKDALARVMHKIKETTGAGTVSLRLLDVLRKINPILRGWAAYFRYGASKRTFAYLGWYAWWRVIYWIRRKHPHLTWKQTRRRYYGADRICEDGLVLYNPAKKRVERYRFRGAQIATPFNVDEIDPAGARFRRTGHDDAAFVGHVSELVS</sequence>
<dbReference type="InterPro" id="IPR043502">
    <property type="entry name" value="DNA/RNA_pol_sf"/>
</dbReference>
<keyword evidence="3" id="KW-0808">Transferase</keyword>
<accession>A0ABV5YZ29</accession>
<comment type="caution">
    <text evidence="3">The sequence shown here is derived from an EMBL/GenBank/DDBJ whole genome shotgun (WGS) entry which is preliminary data.</text>
</comment>
<dbReference type="InterPro" id="IPR051083">
    <property type="entry name" value="GrpII_Intron_Splice-Mob/Def"/>
</dbReference>